<proteinExistence type="predicted"/>
<dbReference type="EMBL" id="JACVVK020000527">
    <property type="protein sequence ID" value="KAK7468001.1"/>
    <property type="molecule type" value="Genomic_DNA"/>
</dbReference>
<keyword evidence="3" id="KW-1185">Reference proteome</keyword>
<gene>
    <name evidence="2" type="ORF">BaRGS_00036779</name>
</gene>
<comment type="caution">
    <text evidence="2">The sequence shown here is derived from an EMBL/GenBank/DDBJ whole genome shotgun (WGS) entry which is preliminary data.</text>
</comment>
<feature type="region of interest" description="Disordered" evidence="1">
    <location>
        <begin position="38"/>
        <end position="64"/>
    </location>
</feature>
<dbReference type="AlphaFoldDB" id="A0ABD0JAW7"/>
<evidence type="ECO:0000313" key="3">
    <source>
        <dbReference type="Proteomes" id="UP001519460"/>
    </source>
</evidence>
<organism evidence="2 3">
    <name type="scientific">Batillaria attramentaria</name>
    <dbReference type="NCBI Taxonomy" id="370345"/>
    <lineage>
        <taxon>Eukaryota</taxon>
        <taxon>Metazoa</taxon>
        <taxon>Spiralia</taxon>
        <taxon>Lophotrochozoa</taxon>
        <taxon>Mollusca</taxon>
        <taxon>Gastropoda</taxon>
        <taxon>Caenogastropoda</taxon>
        <taxon>Sorbeoconcha</taxon>
        <taxon>Cerithioidea</taxon>
        <taxon>Batillariidae</taxon>
        <taxon>Batillaria</taxon>
    </lineage>
</organism>
<dbReference type="Proteomes" id="UP001519460">
    <property type="component" value="Unassembled WGS sequence"/>
</dbReference>
<accession>A0ABD0JAW7</accession>
<reference evidence="2 3" key="1">
    <citation type="journal article" date="2023" name="Sci. Data">
        <title>Genome assembly of the Korean intertidal mud-creeper Batillaria attramentaria.</title>
        <authorList>
            <person name="Patra A.K."/>
            <person name="Ho P.T."/>
            <person name="Jun S."/>
            <person name="Lee S.J."/>
            <person name="Kim Y."/>
            <person name="Won Y.J."/>
        </authorList>
    </citation>
    <scope>NUCLEOTIDE SEQUENCE [LARGE SCALE GENOMIC DNA]</scope>
    <source>
        <strain evidence="2">Wonlab-2016</strain>
    </source>
</reference>
<sequence length="93" mass="10080">MPASHGYTQRVGGHPASGLASASRLLFDVSDDAGLPTDGVIDCSGSPDVRMTFGDDSNETDGQTDKIISYHMNTRDSRVNQQLHMKTDRKGQR</sequence>
<protein>
    <submittedName>
        <fullName evidence="2">Uncharacterized protein</fullName>
    </submittedName>
</protein>
<evidence type="ECO:0000256" key="1">
    <source>
        <dbReference type="SAM" id="MobiDB-lite"/>
    </source>
</evidence>
<evidence type="ECO:0000313" key="2">
    <source>
        <dbReference type="EMBL" id="KAK7468001.1"/>
    </source>
</evidence>
<name>A0ABD0JAW7_9CAEN</name>